<dbReference type="InterPro" id="IPR015421">
    <property type="entry name" value="PyrdxlP-dep_Trfase_major"/>
</dbReference>
<evidence type="ECO:0000256" key="3">
    <source>
        <dbReference type="ARBA" id="ARBA00023150"/>
    </source>
</evidence>
<sequence>MFAEYRDSLGLRWPKPTETKAQCPSSRCYPQDIDLIRKEQYPMLQDTTYLDYAGTTPFAKALIERFSTDMMSNLFGNPHSASPSSQLSTQRIEDVRLRVLRLFNADPAEFDVVFVANATAGIKLVMEGFQAHPKGFWFGYHKDSHTSLVGVRETATCGQRCFTSDSEVERWIAQMAEDGQGANDGLELFAYPGQSNMNGRRLPLDWCRRLRESAAVGHRSAFSLLDAAALVSTSPLDLSNSAKAPDFTVVSFYKIFGFPDLGALILRKEAGQVLQQRRYFGGGTVDMVVSLQEQWHARKDRHLHEQLEDGTLPIHSILALDAALDTHESIFCSLEKISSHTARLARRLYDELSALRHGNGEPVCAIYKDSTSTYGDPQSQGPIIAFNIRNSLGAWISNTELEKLAAIKSIQLRTGGVCNPGGIASALQLAPWEMKRNFSAGQRCAAENDIMGGKPTGVARVSFGAMSTQADVEKFLSFIREYFVESKVFLDQTFSSSSIPRTSEGHFTVESLTIYPIKSCAGWKVPPKTPWDIRGEGLAWDREWCLVHQGTGAALSQKRYPRMALIRPSIDFTKGVLRVRLYDAKAAEPESSQEIAVPLSADPKYFGIGTGSNGQATQVCGDMVTAHMSNLPEVSEFFTKAIGIPCTLARFPSDAPGPSMRYSKAHLQPYQVASLPEQVPGSFPHSESRQSIVKRPILFSNESPLLIISRSSLNRLNEQIKERGGKAAQAEVFRANIVVSEEPSAYGNESPYVEDSWRFLQIGTQLFQILGSCRRCQMVCIDQKTAEKNEEPFSTLAKTRRFDGKIFFGQHSCHLPSAIKSQSAQHPTVMVGDRVNNLEDYQELPKGVIVNL</sequence>
<dbReference type="Pfam" id="PF03476">
    <property type="entry name" value="MOSC_N"/>
    <property type="match status" value="1"/>
</dbReference>
<dbReference type="RefSeq" id="XP_018190341.1">
    <property type="nucleotide sequence ID" value="XM_018332253.1"/>
</dbReference>
<dbReference type="PANTHER" id="PTHR14237">
    <property type="entry name" value="MOLYBDOPTERIN COFACTOR SULFURASE MOSC"/>
    <property type="match status" value="1"/>
</dbReference>
<feature type="modified residue" description="N6-(pyridoxal phosphate)lysine" evidence="4">
    <location>
        <position position="254"/>
    </location>
</feature>
<keyword evidence="2 4" id="KW-0663">Pyridoxal phosphate</keyword>
<dbReference type="InterPro" id="IPR000192">
    <property type="entry name" value="Aminotrans_V_dom"/>
</dbReference>
<comment type="catalytic activity">
    <reaction evidence="4">
        <text>Mo-molybdopterin + L-cysteine + AH2 = thio-Mo-molybdopterin + L-alanine + A + H2O</text>
        <dbReference type="Rhea" id="RHEA:42636"/>
        <dbReference type="ChEBI" id="CHEBI:13193"/>
        <dbReference type="ChEBI" id="CHEBI:15377"/>
        <dbReference type="ChEBI" id="CHEBI:17499"/>
        <dbReference type="ChEBI" id="CHEBI:35235"/>
        <dbReference type="ChEBI" id="CHEBI:57972"/>
        <dbReference type="ChEBI" id="CHEBI:71302"/>
        <dbReference type="ChEBI" id="CHEBI:82685"/>
        <dbReference type="EC" id="2.8.1.9"/>
    </reaction>
</comment>
<dbReference type="GO" id="GO:0030170">
    <property type="term" value="F:pyridoxal phosphate binding"/>
    <property type="evidence" value="ECO:0007669"/>
    <property type="project" value="UniProtKB-UniRule"/>
</dbReference>
<dbReference type="InterPro" id="IPR015424">
    <property type="entry name" value="PyrdxlP-dep_Trfase"/>
</dbReference>
<keyword evidence="1 4" id="KW-0808">Transferase</keyword>
<dbReference type="EC" id="2.8.1.9" evidence="4"/>
<evidence type="ECO:0000256" key="2">
    <source>
        <dbReference type="ARBA" id="ARBA00022898"/>
    </source>
</evidence>
<evidence type="ECO:0000259" key="5">
    <source>
        <dbReference type="PROSITE" id="PS51340"/>
    </source>
</evidence>
<evidence type="ECO:0000256" key="1">
    <source>
        <dbReference type="ARBA" id="ARBA00022679"/>
    </source>
</evidence>
<comment type="similarity">
    <text evidence="4">Belongs to the class-V pyridoxal-phosphate-dependent aminotransferase family. MOCOS subfamily.</text>
</comment>
<keyword evidence="3 4" id="KW-0501">Molybdenum cofactor biosynthesis</keyword>
<proteinExistence type="inferred from homology"/>
<accession>A0A161TQW8</accession>
<feature type="domain" description="MOSC" evidence="5">
    <location>
        <begin position="673"/>
        <end position="838"/>
    </location>
</feature>
<dbReference type="GO" id="GO:0006777">
    <property type="term" value="P:Mo-molybdopterin cofactor biosynthetic process"/>
    <property type="evidence" value="ECO:0007669"/>
    <property type="project" value="UniProtKB-UniRule"/>
</dbReference>
<dbReference type="EMBL" id="KV407456">
    <property type="protein sequence ID" value="KZF24786.1"/>
    <property type="molecule type" value="Genomic_DNA"/>
</dbReference>
<protein>
    <recommendedName>
        <fullName evidence="4">Molybdenum cofactor sulfurase</fullName>
        <shortName evidence="4">MCS</shortName>
        <shortName evidence="4">MOS</shortName>
        <shortName evidence="4">MoCo sulfurase</shortName>
        <ecNumber evidence="4">2.8.1.9</ecNumber>
    </recommendedName>
    <alternativeName>
        <fullName evidence="4">Molybdenum cofactor sulfurtransferase</fullName>
    </alternativeName>
</protein>
<dbReference type="OrthoDB" id="10264306at2759"/>
<evidence type="ECO:0000313" key="7">
    <source>
        <dbReference type="Proteomes" id="UP000076632"/>
    </source>
</evidence>
<dbReference type="SUPFAM" id="SSF53383">
    <property type="entry name" value="PLP-dependent transferases"/>
    <property type="match status" value="1"/>
</dbReference>
<dbReference type="Gene3D" id="3.40.640.10">
    <property type="entry name" value="Type I PLP-dependent aspartate aminotransferase-like (Major domain)"/>
    <property type="match status" value="1"/>
</dbReference>
<gene>
    <name evidence="4" type="primary">hxB</name>
    <name evidence="6" type="ORF">L228DRAFT_245801</name>
</gene>
<dbReference type="STRING" id="1328760.A0A161TQW8"/>
<dbReference type="GeneID" id="28897390"/>
<dbReference type="Pfam" id="PF03473">
    <property type="entry name" value="MOSC"/>
    <property type="match status" value="1"/>
</dbReference>
<dbReference type="PANTHER" id="PTHR14237:SF80">
    <property type="entry name" value="MOLYBDENUM COFACTOR SULFURASE"/>
    <property type="match status" value="1"/>
</dbReference>
<dbReference type="GO" id="GO:0008265">
    <property type="term" value="F:molybdenum cofactor sulfurtransferase activity"/>
    <property type="evidence" value="ECO:0007669"/>
    <property type="project" value="UniProtKB-UniRule"/>
</dbReference>
<dbReference type="HAMAP" id="MF_03050">
    <property type="entry name" value="MOCOS"/>
    <property type="match status" value="1"/>
</dbReference>
<feature type="active site" evidence="4">
    <location>
        <position position="418"/>
    </location>
</feature>
<dbReference type="InterPro" id="IPR028886">
    <property type="entry name" value="MoCo_sulfurase"/>
</dbReference>
<keyword evidence="7" id="KW-1185">Reference proteome</keyword>
<dbReference type="SUPFAM" id="SSF141673">
    <property type="entry name" value="MOSC N-terminal domain-like"/>
    <property type="match status" value="1"/>
</dbReference>
<dbReference type="InterPro" id="IPR005302">
    <property type="entry name" value="MoCF_Sase_C"/>
</dbReference>
<dbReference type="GO" id="GO:0030151">
    <property type="term" value="F:molybdenum ion binding"/>
    <property type="evidence" value="ECO:0007669"/>
    <property type="project" value="UniProtKB-UniRule"/>
</dbReference>
<dbReference type="GO" id="GO:0016829">
    <property type="term" value="F:lyase activity"/>
    <property type="evidence" value="ECO:0007669"/>
    <property type="project" value="UniProtKB-UniRule"/>
</dbReference>
<evidence type="ECO:0000313" key="6">
    <source>
        <dbReference type="EMBL" id="KZF24786.1"/>
    </source>
</evidence>
<comment type="function">
    <text evidence="4">Sulfurates the molybdenum cofactor. Sulfation of molybdenum is essential for xanthine dehydrogenase (XDH) and aldehyde oxidase (ADO) enzymes in which molybdenum cofactor is liganded by 1 oxygen and 1 sulfur atom in active form.</text>
</comment>
<reference evidence="6 7" key="1">
    <citation type="journal article" date="2016" name="Fungal Biol.">
        <title>The genome of Xylona heveae provides a window into fungal endophytism.</title>
        <authorList>
            <person name="Gazis R."/>
            <person name="Kuo A."/>
            <person name="Riley R."/>
            <person name="LaButti K."/>
            <person name="Lipzen A."/>
            <person name="Lin J."/>
            <person name="Amirebrahimi M."/>
            <person name="Hesse C.N."/>
            <person name="Spatafora J.W."/>
            <person name="Henrissat B."/>
            <person name="Hainaut M."/>
            <person name="Grigoriev I.V."/>
            <person name="Hibbett D.S."/>
        </authorList>
    </citation>
    <scope>NUCLEOTIDE SEQUENCE [LARGE SCALE GENOMIC DNA]</scope>
    <source>
        <strain evidence="6 7">TC161</strain>
    </source>
</reference>
<evidence type="ECO:0000256" key="4">
    <source>
        <dbReference type="HAMAP-Rule" id="MF_03050"/>
    </source>
</evidence>
<dbReference type="PROSITE" id="PS51340">
    <property type="entry name" value="MOSC"/>
    <property type="match status" value="1"/>
</dbReference>
<comment type="cofactor">
    <cofactor evidence="4">
        <name>pyridoxal 5'-phosphate</name>
        <dbReference type="ChEBI" id="CHEBI:597326"/>
    </cofactor>
</comment>
<organism evidence="6 7">
    <name type="scientific">Xylona heveae (strain CBS 132557 / TC161)</name>
    <dbReference type="NCBI Taxonomy" id="1328760"/>
    <lineage>
        <taxon>Eukaryota</taxon>
        <taxon>Fungi</taxon>
        <taxon>Dikarya</taxon>
        <taxon>Ascomycota</taxon>
        <taxon>Pezizomycotina</taxon>
        <taxon>Xylonomycetes</taxon>
        <taxon>Xylonales</taxon>
        <taxon>Xylonaceae</taxon>
        <taxon>Xylona</taxon>
    </lineage>
</organism>
<dbReference type="InParanoid" id="A0A161TQW8"/>
<dbReference type="Pfam" id="PF00266">
    <property type="entry name" value="Aminotran_5"/>
    <property type="match status" value="1"/>
</dbReference>
<dbReference type="InterPro" id="IPR005303">
    <property type="entry name" value="MOCOS_middle"/>
</dbReference>
<name>A0A161TQW8_XYLHT</name>
<dbReference type="Proteomes" id="UP000076632">
    <property type="component" value="Unassembled WGS sequence"/>
</dbReference>
<dbReference type="AlphaFoldDB" id="A0A161TQW8"/>
<dbReference type="OMA" id="PCTRCQM"/>